<evidence type="ECO:0000313" key="1">
    <source>
        <dbReference type="EMBL" id="PYI51604.1"/>
    </source>
</evidence>
<organism evidence="1 2">
    <name type="scientific">Paenibacillus flagellatus</name>
    <dbReference type="NCBI Taxonomy" id="2211139"/>
    <lineage>
        <taxon>Bacteria</taxon>
        <taxon>Bacillati</taxon>
        <taxon>Bacillota</taxon>
        <taxon>Bacilli</taxon>
        <taxon>Bacillales</taxon>
        <taxon>Paenibacillaceae</taxon>
        <taxon>Paenibacillus</taxon>
    </lineage>
</organism>
<dbReference type="Pfam" id="PF14398">
    <property type="entry name" value="ATPgrasp_YheCD"/>
    <property type="match status" value="1"/>
</dbReference>
<name>A0A2V5K1I8_9BACL</name>
<sequence length="448" mass="51061">MYIQWIPEMKPDQIRLPGHCDASIVSATLLRFGQWRRQMRVTRCDRLPQGTIGLSAQLKKDVTIPDSLPYEMYADGTNLHLGPVIALLVAEQGLTPKTLHEYRGYLADYEAIKGLIYLCSLNGINPGQKTIEGYCYNPKAGGEGAPWRKGIFPYPDVVYRRIRVSRSKRYDDLLAHTGGKIFNAYYLNKWELWDSIRSHPPIGGHLPHTRLLDHPRSLKEMLASYGSVYLKPATGSMGKGIVKLDKSSDGYLFWNRHKAKTFASSENKAWAWIRRIRKGKKYLIQQSVAMTYQNKHVDFRVILQKNGGGQWICSGIIARYGLDGRFYTNDISSISPGRDALRTVFRLTEEEVIRKEAEMISICTTACQFIEQKYGPFGDVGLDVSVDENLKVWLLEINSCHQHTIPYYLNDLDMYRKVITLPLEYAKSWAGFTEENIARLRLIDAGPG</sequence>
<evidence type="ECO:0000313" key="2">
    <source>
        <dbReference type="Proteomes" id="UP000247476"/>
    </source>
</evidence>
<dbReference type="InterPro" id="IPR026838">
    <property type="entry name" value="YheC/D"/>
</dbReference>
<evidence type="ECO:0008006" key="3">
    <source>
        <dbReference type="Google" id="ProtNLM"/>
    </source>
</evidence>
<dbReference type="SUPFAM" id="SSF56059">
    <property type="entry name" value="Glutathione synthetase ATP-binding domain-like"/>
    <property type="match status" value="1"/>
</dbReference>
<dbReference type="EMBL" id="QJVJ01000012">
    <property type="protein sequence ID" value="PYI51604.1"/>
    <property type="molecule type" value="Genomic_DNA"/>
</dbReference>
<comment type="caution">
    <text evidence="1">The sequence shown here is derived from an EMBL/GenBank/DDBJ whole genome shotgun (WGS) entry which is preliminary data.</text>
</comment>
<protein>
    <recommendedName>
        <fullName evidence="3">ATP-grasp domain-containing protein</fullName>
    </recommendedName>
</protein>
<dbReference type="Proteomes" id="UP000247476">
    <property type="component" value="Unassembled WGS sequence"/>
</dbReference>
<reference evidence="1 2" key="1">
    <citation type="submission" date="2018-05" db="EMBL/GenBank/DDBJ databases">
        <title>Paenibacillus flagellatus sp. nov., isolated from selenium mineral soil.</title>
        <authorList>
            <person name="Dai X."/>
        </authorList>
    </citation>
    <scope>NUCLEOTIDE SEQUENCE [LARGE SCALE GENOMIC DNA]</scope>
    <source>
        <strain evidence="1 2">DXL2</strain>
    </source>
</reference>
<dbReference type="Gene3D" id="3.30.470.20">
    <property type="entry name" value="ATP-grasp fold, B domain"/>
    <property type="match status" value="1"/>
</dbReference>
<dbReference type="AlphaFoldDB" id="A0A2V5K1I8"/>
<accession>A0A2V5K1I8</accession>
<gene>
    <name evidence="1" type="ORF">DLM86_24660</name>
</gene>
<proteinExistence type="predicted"/>
<keyword evidence="2" id="KW-1185">Reference proteome</keyword>